<keyword evidence="3" id="KW-1185">Reference proteome</keyword>
<dbReference type="CDD" id="cd04179">
    <property type="entry name" value="DPM_DPG-synthase_like"/>
    <property type="match status" value="1"/>
</dbReference>
<dbReference type="Pfam" id="PF00535">
    <property type="entry name" value="Glycos_transf_2"/>
    <property type="match status" value="1"/>
</dbReference>
<dbReference type="Gene3D" id="3.90.550.10">
    <property type="entry name" value="Spore Coat Polysaccharide Biosynthesis Protein SpsA, Chain A"/>
    <property type="match status" value="1"/>
</dbReference>
<name>A0ABU6HPE3_9RHOB</name>
<dbReference type="PANTHER" id="PTHR48090">
    <property type="entry name" value="UNDECAPRENYL-PHOSPHATE 4-DEOXY-4-FORMAMIDO-L-ARABINOSE TRANSFERASE-RELATED"/>
    <property type="match status" value="1"/>
</dbReference>
<dbReference type="InterPro" id="IPR001173">
    <property type="entry name" value="Glyco_trans_2-like"/>
</dbReference>
<accession>A0ABU6HPE3</accession>
<sequence>MKPEQVVRVSCIIPAYNEGARIGAVLRAVSDHPLVDEVLVIDDCSQDDTASVAESFAGVTLIRQAQNGGKTRALLRGFDAMDGTHALLLDADLIGLTPDDVSALITPVLRREAGVTISLRGNAPGLWRAIGLDYISGERVLARDLLPSPDDLARLPAFGFEVFLNEKIVARNIPIRVVPWPGVRSPAKEAKHGLWSGLKADIGMMRDIFRTVPVHRLIRQILAMRRLRS</sequence>
<feature type="domain" description="Glycosyltransferase 2-like" evidence="1">
    <location>
        <begin position="10"/>
        <end position="120"/>
    </location>
</feature>
<dbReference type="InterPro" id="IPR050256">
    <property type="entry name" value="Glycosyltransferase_2"/>
</dbReference>
<dbReference type="PANTHER" id="PTHR48090:SF7">
    <property type="entry name" value="RFBJ PROTEIN"/>
    <property type="match status" value="1"/>
</dbReference>
<evidence type="ECO:0000259" key="1">
    <source>
        <dbReference type="Pfam" id="PF00535"/>
    </source>
</evidence>
<dbReference type="SUPFAM" id="SSF53448">
    <property type="entry name" value="Nucleotide-diphospho-sugar transferases"/>
    <property type="match status" value="1"/>
</dbReference>
<protein>
    <submittedName>
        <fullName evidence="2">Glycosyltransferase family 2 protein</fullName>
    </submittedName>
</protein>
<reference evidence="2 3" key="1">
    <citation type="submission" date="2024-01" db="EMBL/GenBank/DDBJ databases">
        <title>Mesobacterium rodlantinim sp. nov., isolated from shallow sea hydrothermal systems off Kueishantao Island.</title>
        <authorList>
            <person name="Su Z."/>
            <person name="Tang K."/>
        </authorList>
    </citation>
    <scope>NUCLEOTIDE SEQUENCE [LARGE SCALE GENOMIC DNA]</scope>
    <source>
        <strain evidence="2 3">TK19101</strain>
    </source>
</reference>
<gene>
    <name evidence="2" type="ORF">VK792_17570</name>
</gene>
<comment type="caution">
    <text evidence="2">The sequence shown here is derived from an EMBL/GenBank/DDBJ whole genome shotgun (WGS) entry which is preliminary data.</text>
</comment>
<dbReference type="InterPro" id="IPR029044">
    <property type="entry name" value="Nucleotide-diphossugar_trans"/>
</dbReference>
<dbReference type="Proteomes" id="UP001348149">
    <property type="component" value="Unassembled WGS sequence"/>
</dbReference>
<dbReference type="EMBL" id="JAYLLH010000037">
    <property type="protein sequence ID" value="MEC3863105.1"/>
    <property type="molecule type" value="Genomic_DNA"/>
</dbReference>
<dbReference type="RefSeq" id="WP_326299174.1">
    <property type="nucleotide sequence ID" value="NZ_JAYLLH010000037.1"/>
</dbReference>
<proteinExistence type="predicted"/>
<evidence type="ECO:0000313" key="2">
    <source>
        <dbReference type="EMBL" id="MEC3863105.1"/>
    </source>
</evidence>
<organism evidence="2 3">
    <name type="scientific">Mesobacterium hydrothermale</name>
    <dbReference type="NCBI Taxonomy" id="3111907"/>
    <lineage>
        <taxon>Bacteria</taxon>
        <taxon>Pseudomonadati</taxon>
        <taxon>Pseudomonadota</taxon>
        <taxon>Alphaproteobacteria</taxon>
        <taxon>Rhodobacterales</taxon>
        <taxon>Roseobacteraceae</taxon>
        <taxon>Mesobacterium</taxon>
    </lineage>
</organism>
<evidence type="ECO:0000313" key="3">
    <source>
        <dbReference type="Proteomes" id="UP001348149"/>
    </source>
</evidence>